<gene>
    <name evidence="1" type="ORF">GWI33_002431</name>
</gene>
<name>A0A834ITQ0_RHYFE</name>
<sequence>MTFKHIILKTKFVILKPDLANRPIKEKVSIVFKLGNVFPDVNPRCFPTPKKVYNVKTPNLPRSNVAEESYISKTAKNTPQTMPHAVPQFVLTRARSSWFLPLTRPPFFVGRDGRHFDIHKR</sequence>
<dbReference type="AlphaFoldDB" id="A0A834ITQ0"/>
<accession>A0A834ITQ0</accession>
<dbReference type="EMBL" id="JAACXV010000016">
    <property type="protein sequence ID" value="KAF7287049.1"/>
    <property type="molecule type" value="Genomic_DNA"/>
</dbReference>
<dbReference type="Proteomes" id="UP000625711">
    <property type="component" value="Unassembled WGS sequence"/>
</dbReference>
<organism evidence="1 2">
    <name type="scientific">Rhynchophorus ferrugineus</name>
    <name type="common">Red palm weevil</name>
    <name type="synonym">Curculio ferrugineus</name>
    <dbReference type="NCBI Taxonomy" id="354439"/>
    <lineage>
        <taxon>Eukaryota</taxon>
        <taxon>Metazoa</taxon>
        <taxon>Ecdysozoa</taxon>
        <taxon>Arthropoda</taxon>
        <taxon>Hexapoda</taxon>
        <taxon>Insecta</taxon>
        <taxon>Pterygota</taxon>
        <taxon>Neoptera</taxon>
        <taxon>Endopterygota</taxon>
        <taxon>Coleoptera</taxon>
        <taxon>Polyphaga</taxon>
        <taxon>Cucujiformia</taxon>
        <taxon>Curculionidae</taxon>
        <taxon>Dryophthorinae</taxon>
        <taxon>Rhynchophorus</taxon>
    </lineage>
</organism>
<reference evidence="1" key="1">
    <citation type="submission" date="2020-08" db="EMBL/GenBank/DDBJ databases">
        <title>Genome sequencing and assembly of the red palm weevil Rhynchophorus ferrugineus.</title>
        <authorList>
            <person name="Dias G.B."/>
            <person name="Bergman C.M."/>
            <person name="Manee M."/>
        </authorList>
    </citation>
    <scope>NUCLEOTIDE SEQUENCE</scope>
    <source>
        <strain evidence="1">AA-2017</strain>
        <tissue evidence="1">Whole larva</tissue>
    </source>
</reference>
<evidence type="ECO:0000313" key="2">
    <source>
        <dbReference type="Proteomes" id="UP000625711"/>
    </source>
</evidence>
<evidence type="ECO:0000313" key="1">
    <source>
        <dbReference type="EMBL" id="KAF7287049.1"/>
    </source>
</evidence>
<protein>
    <submittedName>
        <fullName evidence="1">Uncharacterized protein</fullName>
    </submittedName>
</protein>
<keyword evidence="2" id="KW-1185">Reference proteome</keyword>
<comment type="caution">
    <text evidence="1">The sequence shown here is derived from an EMBL/GenBank/DDBJ whole genome shotgun (WGS) entry which is preliminary data.</text>
</comment>
<proteinExistence type="predicted"/>